<feature type="region of interest" description="Disordered" evidence="1">
    <location>
        <begin position="1"/>
        <end position="34"/>
    </location>
</feature>
<accession>A0A8G0LRT5</accession>
<gene>
    <name evidence="4" type="ORF">H0G86_012079</name>
</gene>
<dbReference type="GO" id="GO:0003824">
    <property type="term" value="F:catalytic activity"/>
    <property type="evidence" value="ECO:0007669"/>
    <property type="project" value="InterPro"/>
</dbReference>
<sequence length="516" mass="57623">MQSTSQRRSPNCGSDDSGLTPRTSHQVHTELPGHHRPINREEFKIAIICALPLEYDAMCFVFDEFWDEDGDPYGTAPGDVNTYATGRIGDQNVVLALLHRMGKVGAASTIARMKASYTGLRQAFLVGICGGVPRTQNGTEIMLGDVILSKTIIQYDFGKRYPDRFVRKYTSTEAQSNDIQGFLVMAETMRGRNRLSQAASKFLTRLQENANRNGCGTKYAYPGLSKDELFEPSYRHKHHGSPNCICKECHEITSPVCDEALIASCKELGCNSNFMVPRARSLNNQGQHQNTTIPDRVQMLAIHVGSIASGDTVMKSGISRDMIAQKEGIIAFEMEAAGIWDEIPCLIIKGVSDYADSHKHNEWQDFAAATAAATVNALLIAQAEKDKARLEREVLTSFLQSLNPDDRERALVFLRLVFGQQPRLMKQVLLSPVLVIDARGRNLPFHLETISSKELFVYILKDRFQDIGTSKIDKGEWFLEDQNNKVRLNLSKPWLSVIKVRSVFSAQDEHGIPQAK</sequence>
<protein>
    <submittedName>
        <fullName evidence="4">PNP_UDP_1 domain-containing protein</fullName>
    </submittedName>
</protein>
<dbReference type="InterPro" id="IPR053137">
    <property type="entry name" value="NLR-like"/>
</dbReference>
<dbReference type="PANTHER" id="PTHR46082">
    <property type="entry name" value="ATP/GTP-BINDING PROTEIN-RELATED"/>
    <property type="match status" value="1"/>
</dbReference>
<dbReference type="GO" id="GO:0009116">
    <property type="term" value="P:nucleoside metabolic process"/>
    <property type="evidence" value="ECO:0007669"/>
    <property type="project" value="InterPro"/>
</dbReference>
<evidence type="ECO:0000259" key="2">
    <source>
        <dbReference type="Pfam" id="PF01048"/>
    </source>
</evidence>
<proteinExistence type="predicted"/>
<name>A0A8G0LRT5_9HYPO</name>
<dbReference type="Pfam" id="PF22893">
    <property type="entry name" value="ULD_2"/>
    <property type="match status" value="1"/>
</dbReference>
<evidence type="ECO:0000313" key="4">
    <source>
        <dbReference type="EMBL" id="QYT05185.1"/>
    </source>
</evidence>
<evidence type="ECO:0000259" key="3">
    <source>
        <dbReference type="Pfam" id="PF22893"/>
    </source>
</evidence>
<organism evidence="4 5">
    <name type="scientific">Trichoderma simmonsii</name>
    <dbReference type="NCBI Taxonomy" id="1491479"/>
    <lineage>
        <taxon>Eukaryota</taxon>
        <taxon>Fungi</taxon>
        <taxon>Dikarya</taxon>
        <taxon>Ascomycota</taxon>
        <taxon>Pezizomycotina</taxon>
        <taxon>Sordariomycetes</taxon>
        <taxon>Hypocreomycetidae</taxon>
        <taxon>Hypocreales</taxon>
        <taxon>Hypocreaceae</taxon>
        <taxon>Trichoderma</taxon>
    </lineage>
</organism>
<dbReference type="EMBL" id="CP075870">
    <property type="protein sequence ID" value="QYT05185.1"/>
    <property type="molecule type" value="Genomic_DNA"/>
</dbReference>
<feature type="compositionally biased region" description="Polar residues" evidence="1">
    <location>
        <begin position="1"/>
        <end position="14"/>
    </location>
</feature>
<dbReference type="AlphaFoldDB" id="A0A8G0LRT5"/>
<dbReference type="Proteomes" id="UP000826661">
    <property type="component" value="Chromosome VII"/>
</dbReference>
<feature type="domain" description="Ubiquitin-like" evidence="3">
    <location>
        <begin position="431"/>
        <end position="499"/>
    </location>
</feature>
<dbReference type="Gene3D" id="3.40.50.1580">
    <property type="entry name" value="Nucleoside phosphorylase domain"/>
    <property type="match status" value="1"/>
</dbReference>
<dbReference type="PANTHER" id="PTHR46082:SF6">
    <property type="entry name" value="AAA+ ATPASE DOMAIN-CONTAINING PROTEIN-RELATED"/>
    <property type="match status" value="1"/>
</dbReference>
<reference evidence="4 5" key="1">
    <citation type="journal article" date="2021" name="BMC Genomics">
        <title>Telomere-to-telomere genome assembly of asparaginase-producing Trichoderma simmonsii.</title>
        <authorList>
            <person name="Chung D."/>
            <person name="Kwon Y.M."/>
            <person name="Yang Y."/>
        </authorList>
    </citation>
    <scope>NUCLEOTIDE SEQUENCE [LARGE SCALE GENOMIC DNA]</scope>
    <source>
        <strain evidence="4 5">GH-Sj1</strain>
    </source>
</reference>
<dbReference type="InterPro" id="IPR054464">
    <property type="entry name" value="ULD_fung"/>
</dbReference>
<keyword evidence="5" id="KW-1185">Reference proteome</keyword>
<feature type="domain" description="Nucleoside phosphorylase" evidence="2">
    <location>
        <begin position="44"/>
        <end position="201"/>
    </location>
</feature>
<dbReference type="Pfam" id="PF01048">
    <property type="entry name" value="PNP_UDP_1"/>
    <property type="match status" value="1"/>
</dbReference>
<evidence type="ECO:0000313" key="5">
    <source>
        <dbReference type="Proteomes" id="UP000826661"/>
    </source>
</evidence>
<dbReference type="InterPro" id="IPR035994">
    <property type="entry name" value="Nucleoside_phosphorylase_sf"/>
</dbReference>
<dbReference type="SUPFAM" id="SSF53167">
    <property type="entry name" value="Purine and uridine phosphorylases"/>
    <property type="match status" value="1"/>
</dbReference>
<evidence type="ECO:0000256" key="1">
    <source>
        <dbReference type="SAM" id="MobiDB-lite"/>
    </source>
</evidence>
<dbReference type="InterPro" id="IPR000845">
    <property type="entry name" value="Nucleoside_phosphorylase_d"/>
</dbReference>